<dbReference type="PROSITE" id="PS51257">
    <property type="entry name" value="PROKAR_LIPOPROTEIN"/>
    <property type="match status" value="1"/>
</dbReference>
<dbReference type="SUPFAM" id="SSF56436">
    <property type="entry name" value="C-type lectin-like"/>
    <property type="match status" value="2"/>
</dbReference>
<gene>
    <name evidence="3" type="ORF">XNOV1_A018909</name>
</gene>
<dbReference type="Proteomes" id="UP001178508">
    <property type="component" value="Chromosome 23"/>
</dbReference>
<evidence type="ECO:0000259" key="2">
    <source>
        <dbReference type="PROSITE" id="PS50041"/>
    </source>
</evidence>
<dbReference type="CDD" id="cd00037">
    <property type="entry name" value="CLECT"/>
    <property type="match status" value="1"/>
</dbReference>
<dbReference type="SMART" id="SM00034">
    <property type="entry name" value="CLECT"/>
    <property type="match status" value="2"/>
</dbReference>
<feature type="signal peptide" evidence="1">
    <location>
        <begin position="1"/>
        <end position="29"/>
    </location>
</feature>
<dbReference type="PROSITE" id="PS50041">
    <property type="entry name" value="C_TYPE_LECTIN_2"/>
    <property type="match status" value="2"/>
</dbReference>
<proteinExistence type="predicted"/>
<dbReference type="Gene3D" id="3.10.100.10">
    <property type="entry name" value="Mannose-Binding Protein A, subunit A"/>
    <property type="match status" value="2"/>
</dbReference>
<evidence type="ECO:0000313" key="4">
    <source>
        <dbReference type="Proteomes" id="UP001178508"/>
    </source>
</evidence>
<keyword evidence="4" id="KW-1185">Reference proteome</keyword>
<feature type="domain" description="C-type lectin" evidence="2">
    <location>
        <begin position="161"/>
        <end position="267"/>
    </location>
</feature>
<evidence type="ECO:0000256" key="1">
    <source>
        <dbReference type="SAM" id="SignalP"/>
    </source>
</evidence>
<feature type="domain" description="C-type lectin" evidence="2">
    <location>
        <begin position="33"/>
        <end position="147"/>
    </location>
</feature>
<organism evidence="3 4">
    <name type="scientific">Xyrichtys novacula</name>
    <name type="common">Pearly razorfish</name>
    <name type="synonym">Hemipteronotus novacula</name>
    <dbReference type="NCBI Taxonomy" id="13765"/>
    <lineage>
        <taxon>Eukaryota</taxon>
        <taxon>Metazoa</taxon>
        <taxon>Chordata</taxon>
        <taxon>Craniata</taxon>
        <taxon>Vertebrata</taxon>
        <taxon>Euteleostomi</taxon>
        <taxon>Actinopterygii</taxon>
        <taxon>Neopterygii</taxon>
        <taxon>Teleostei</taxon>
        <taxon>Neoteleostei</taxon>
        <taxon>Acanthomorphata</taxon>
        <taxon>Eupercaria</taxon>
        <taxon>Labriformes</taxon>
        <taxon>Labridae</taxon>
        <taxon>Xyrichtys</taxon>
    </lineage>
</organism>
<sequence>MTPSWKKPLSPGLGGIMLFVLLFPALCSCFYEYHFIDEPKSWNQARDYCRGKYEELATIDNTEDVTRVRAAVGSGFKGQVWFGLYDRVKWKRSDIKPGSPEDEEDQFTKWSQGEPNIILANKKICVAFRQGTWRDVQCHVEQQFVCYNSQTSLSSIVSPKYVLSENNSSWKDARTYCRSNHVDLAIIKNDSENTEVQDVVGDDRSVWIGFYRYAWNNWAGDNSDFMNWVQGHPKNRSEGCATSLFDAKHSGQWVEAHCGEAFPFVCHGGLRILAPSLEKKQIFRIKITKSETTADLNQPAVNEAILHQIKEKMEEMGITRDLKISWIKKSDEKVFSKAKKKADEVKMDLECYRL</sequence>
<dbReference type="AlphaFoldDB" id="A0AAV1HNG9"/>
<dbReference type="InterPro" id="IPR016186">
    <property type="entry name" value="C-type_lectin-like/link_sf"/>
</dbReference>
<keyword evidence="1" id="KW-0732">Signal</keyword>
<dbReference type="InterPro" id="IPR001304">
    <property type="entry name" value="C-type_lectin-like"/>
</dbReference>
<feature type="chain" id="PRO_5043662292" evidence="1">
    <location>
        <begin position="30"/>
        <end position="354"/>
    </location>
</feature>
<dbReference type="PANTHER" id="PTHR45784:SF3">
    <property type="entry name" value="C-TYPE LECTIN DOMAIN FAMILY 4 MEMBER K-LIKE-RELATED"/>
    <property type="match status" value="1"/>
</dbReference>
<dbReference type="EMBL" id="OY660886">
    <property type="protein sequence ID" value="CAJ1085877.1"/>
    <property type="molecule type" value="Genomic_DNA"/>
</dbReference>
<dbReference type="Pfam" id="PF00059">
    <property type="entry name" value="Lectin_C"/>
    <property type="match status" value="2"/>
</dbReference>
<evidence type="ECO:0000313" key="3">
    <source>
        <dbReference type="EMBL" id="CAJ1085877.1"/>
    </source>
</evidence>
<dbReference type="InterPro" id="IPR016187">
    <property type="entry name" value="CTDL_fold"/>
</dbReference>
<dbReference type="PANTHER" id="PTHR45784">
    <property type="entry name" value="C-TYPE LECTIN DOMAIN FAMILY 20 MEMBER A-RELATED"/>
    <property type="match status" value="1"/>
</dbReference>
<protein>
    <submittedName>
        <fullName evidence="3">Lymphocyte antigen 75-like, partial</fullName>
    </submittedName>
</protein>
<name>A0AAV1HNG9_XYRNO</name>
<accession>A0AAV1HNG9</accession>
<reference evidence="3" key="1">
    <citation type="submission" date="2023-08" db="EMBL/GenBank/DDBJ databases">
        <authorList>
            <person name="Alioto T."/>
            <person name="Alioto T."/>
            <person name="Gomez Garrido J."/>
        </authorList>
    </citation>
    <scope>NUCLEOTIDE SEQUENCE</scope>
</reference>